<feature type="compositionally biased region" description="Polar residues" evidence="1">
    <location>
        <begin position="56"/>
        <end position="65"/>
    </location>
</feature>
<dbReference type="SMART" id="SM00513">
    <property type="entry name" value="SAP"/>
    <property type="match status" value="2"/>
</dbReference>
<dbReference type="PROSITE" id="PS50800">
    <property type="entry name" value="SAP"/>
    <property type="match status" value="1"/>
</dbReference>
<dbReference type="OrthoDB" id="3509703at2759"/>
<organism evidence="3 4">
    <name type="scientific">Phialocephala subalpina</name>
    <dbReference type="NCBI Taxonomy" id="576137"/>
    <lineage>
        <taxon>Eukaryota</taxon>
        <taxon>Fungi</taxon>
        <taxon>Dikarya</taxon>
        <taxon>Ascomycota</taxon>
        <taxon>Pezizomycotina</taxon>
        <taxon>Leotiomycetes</taxon>
        <taxon>Helotiales</taxon>
        <taxon>Mollisiaceae</taxon>
        <taxon>Phialocephala</taxon>
        <taxon>Phialocephala fortinii species complex</taxon>
    </lineage>
</organism>
<reference evidence="3 4" key="1">
    <citation type="submission" date="2016-03" db="EMBL/GenBank/DDBJ databases">
        <authorList>
            <person name="Ploux O."/>
        </authorList>
    </citation>
    <scope>NUCLEOTIDE SEQUENCE [LARGE SCALE GENOMIC DNA]</scope>
    <source>
        <strain evidence="3 4">UAMH 11012</strain>
    </source>
</reference>
<feature type="domain" description="SAP" evidence="2">
    <location>
        <begin position="62"/>
        <end position="96"/>
    </location>
</feature>
<dbReference type="AlphaFoldDB" id="A0A1L7WXX3"/>
<protein>
    <recommendedName>
        <fullName evidence="2">SAP domain-containing protein</fullName>
    </recommendedName>
</protein>
<gene>
    <name evidence="3" type="ORF">PAC_07509</name>
</gene>
<evidence type="ECO:0000259" key="2">
    <source>
        <dbReference type="PROSITE" id="PS50800"/>
    </source>
</evidence>
<dbReference type="EMBL" id="FJOG01000010">
    <property type="protein sequence ID" value="CZR57620.1"/>
    <property type="molecule type" value="Genomic_DNA"/>
</dbReference>
<proteinExistence type="predicted"/>
<dbReference type="SUPFAM" id="SSF68906">
    <property type="entry name" value="SAP domain"/>
    <property type="match status" value="2"/>
</dbReference>
<name>A0A1L7WXX3_9HELO</name>
<keyword evidence="4" id="KW-1185">Reference proteome</keyword>
<evidence type="ECO:0000313" key="3">
    <source>
        <dbReference type="EMBL" id="CZR57620.1"/>
    </source>
</evidence>
<dbReference type="Proteomes" id="UP000184330">
    <property type="component" value="Unassembled WGS sequence"/>
</dbReference>
<dbReference type="Pfam" id="PF02037">
    <property type="entry name" value="SAP"/>
    <property type="match status" value="2"/>
</dbReference>
<accession>A0A1L7WXX3</accession>
<evidence type="ECO:0000256" key="1">
    <source>
        <dbReference type="SAM" id="MobiDB-lite"/>
    </source>
</evidence>
<dbReference type="InterPro" id="IPR003034">
    <property type="entry name" value="SAP_dom"/>
</dbReference>
<dbReference type="InterPro" id="IPR036361">
    <property type="entry name" value="SAP_dom_sf"/>
</dbReference>
<evidence type="ECO:0000313" key="4">
    <source>
        <dbReference type="Proteomes" id="UP000184330"/>
    </source>
</evidence>
<dbReference type="Gene3D" id="1.10.720.30">
    <property type="entry name" value="SAP domain"/>
    <property type="match status" value="2"/>
</dbReference>
<feature type="region of interest" description="Disordered" evidence="1">
    <location>
        <begin position="1"/>
        <end position="69"/>
    </location>
</feature>
<sequence>MPRAKRVLAEADPNASNASRIPSTTTKSTKRKSTTQDTENVAPKAKKTRGKRSADENPTSQYVTKDNSKLRALLRDRGLPTDGTREELIKRLDESSPVDYDSLLVAELTEMCKQRNLKGAAQYSREIKVDRLKLNDSFDRDTGNGSDMTLLIQVAIKEQTLPELIANDAAATDSYAKKTTKQLCALLEKRKLSASGSKETLISRLRKHDQKERTKRIENYRKELARLKPKLESQIGHSPDYSKIIEGYERQERLDYEITSRQEYRTEPPNHICNYDWKDSHWAGRSERDLAEICTRREMPGHGPKAAMIKWLDTGVVDYEDLYASSLETICYKRGIKHKSGAKKVDLVRILKEADGAEGN</sequence>